<evidence type="ECO:0000259" key="4">
    <source>
        <dbReference type="PROSITE" id="PS01124"/>
    </source>
</evidence>
<dbReference type="GO" id="GO:0003700">
    <property type="term" value="F:DNA-binding transcription factor activity"/>
    <property type="evidence" value="ECO:0007669"/>
    <property type="project" value="InterPro"/>
</dbReference>
<dbReference type="PANTHER" id="PTHR46796">
    <property type="entry name" value="HTH-TYPE TRANSCRIPTIONAL ACTIVATOR RHAS-RELATED"/>
    <property type="match status" value="1"/>
</dbReference>
<dbReference type="InterPro" id="IPR050204">
    <property type="entry name" value="AraC_XylS_family_regulators"/>
</dbReference>
<dbReference type="Pfam" id="PF12833">
    <property type="entry name" value="HTH_18"/>
    <property type="match status" value="1"/>
</dbReference>
<feature type="domain" description="HTH araC/xylS-type" evidence="4">
    <location>
        <begin position="208"/>
        <end position="305"/>
    </location>
</feature>
<dbReference type="KEGG" id="pht:BLM14_03585"/>
<dbReference type="PROSITE" id="PS01124">
    <property type="entry name" value="HTH_ARAC_FAMILY_2"/>
    <property type="match status" value="1"/>
</dbReference>
<dbReference type="AlphaFoldDB" id="A0A2N9VZK9"/>
<dbReference type="InterPro" id="IPR009057">
    <property type="entry name" value="Homeodomain-like_sf"/>
</dbReference>
<dbReference type="EMBL" id="MZMT01000026">
    <property type="protein sequence ID" value="PIO44927.1"/>
    <property type="molecule type" value="Genomic_DNA"/>
</dbReference>
<evidence type="ECO:0000313" key="5">
    <source>
        <dbReference type="EMBL" id="PIO44927.1"/>
    </source>
</evidence>
<evidence type="ECO:0000256" key="2">
    <source>
        <dbReference type="ARBA" id="ARBA00023125"/>
    </source>
</evidence>
<keyword evidence="3" id="KW-0804">Transcription</keyword>
<evidence type="ECO:0000256" key="1">
    <source>
        <dbReference type="ARBA" id="ARBA00023015"/>
    </source>
</evidence>
<keyword evidence="2" id="KW-0238">DNA-binding</keyword>
<proteinExistence type="predicted"/>
<dbReference type="InterPro" id="IPR018060">
    <property type="entry name" value="HTH_AraC"/>
</dbReference>
<dbReference type="RefSeq" id="WP_099998129.1">
    <property type="nucleotide sequence ID" value="NZ_CP017940.1"/>
</dbReference>
<evidence type="ECO:0000256" key="3">
    <source>
        <dbReference type="ARBA" id="ARBA00023163"/>
    </source>
</evidence>
<sequence>MPGGNILIPERTSAENLRRHIHGRLLTGSSGHAWRDVLVHILSHQHVEASLIVPAVAEPLIVWILSGSAIIEERELGGTWISNQVKVGDFFLTNSDTPYEMRWQVTGPERFEVMHLYLGLPIFEQAAAETFGVSTAMVRIRDISGEQDRILSLLLEQFRVELTSGYDPSPLFVQGIAQSLAVHLVRNYAVLDKTRTSRRNALPAFKLRRVTERMTTQLDQEFSLSQLAQEADMSVSHFSRLFKKATSFSPSQYFIQLRVQEAQRLLRETDRSVIDIGLDVGYSSPSHFAQVFRRAVGVTPTEYRG</sequence>
<accession>A0A2N9VZK9</accession>
<organism evidence="5 6">
    <name type="scientific">Phyllobacterium zundukense</name>
    <dbReference type="NCBI Taxonomy" id="1867719"/>
    <lineage>
        <taxon>Bacteria</taxon>
        <taxon>Pseudomonadati</taxon>
        <taxon>Pseudomonadota</taxon>
        <taxon>Alphaproteobacteria</taxon>
        <taxon>Hyphomicrobiales</taxon>
        <taxon>Phyllobacteriaceae</taxon>
        <taxon>Phyllobacterium</taxon>
    </lineage>
</organism>
<keyword evidence="6" id="KW-1185">Reference proteome</keyword>
<keyword evidence="1" id="KW-0805">Transcription regulation</keyword>
<dbReference type="InterPro" id="IPR018062">
    <property type="entry name" value="HTH_AraC-typ_CS"/>
</dbReference>
<dbReference type="SMART" id="SM00342">
    <property type="entry name" value="HTH_ARAC"/>
    <property type="match status" value="1"/>
</dbReference>
<dbReference type="Gene3D" id="1.10.10.60">
    <property type="entry name" value="Homeodomain-like"/>
    <property type="match status" value="2"/>
</dbReference>
<dbReference type="PRINTS" id="PR00032">
    <property type="entry name" value="HTHARAC"/>
</dbReference>
<reference evidence="5 6" key="1">
    <citation type="journal article" date="2017" name="Int J Environ Stud">
        <title>Does the Miocene-Pliocene relict legume Oxytropis triphylla form nitrogen-fixing nodules with a combination of bacterial strains?</title>
        <authorList>
            <person name="Safronova V."/>
            <person name="Belimov A."/>
            <person name="Sazanova A."/>
            <person name="Kuznetsova I."/>
            <person name="Popova J."/>
            <person name="Andronov E."/>
            <person name="Verkhozina A."/>
            <person name="Tikhonovich I."/>
        </authorList>
    </citation>
    <scope>NUCLEOTIDE SEQUENCE [LARGE SCALE GENOMIC DNA]</scope>
    <source>
        <strain evidence="5 6">Tri-38</strain>
    </source>
</reference>
<dbReference type="Proteomes" id="UP000232163">
    <property type="component" value="Unassembled WGS sequence"/>
</dbReference>
<protein>
    <submittedName>
        <fullName evidence="5">AraC family transcriptional regulator</fullName>
    </submittedName>
</protein>
<comment type="caution">
    <text evidence="5">The sequence shown here is derived from an EMBL/GenBank/DDBJ whole genome shotgun (WGS) entry which is preliminary data.</text>
</comment>
<dbReference type="PROSITE" id="PS00041">
    <property type="entry name" value="HTH_ARAC_FAMILY_1"/>
    <property type="match status" value="1"/>
</dbReference>
<dbReference type="GO" id="GO:0043565">
    <property type="term" value="F:sequence-specific DNA binding"/>
    <property type="evidence" value="ECO:0007669"/>
    <property type="project" value="InterPro"/>
</dbReference>
<dbReference type="PANTHER" id="PTHR46796:SF6">
    <property type="entry name" value="ARAC SUBFAMILY"/>
    <property type="match status" value="1"/>
</dbReference>
<dbReference type="InterPro" id="IPR020449">
    <property type="entry name" value="Tscrpt_reg_AraC-type_HTH"/>
</dbReference>
<gene>
    <name evidence="5" type="ORF">B5P45_11235</name>
</gene>
<name>A0A2N9VZK9_9HYPH</name>
<dbReference type="OrthoDB" id="186587at2"/>
<evidence type="ECO:0000313" key="6">
    <source>
        <dbReference type="Proteomes" id="UP000232163"/>
    </source>
</evidence>
<dbReference type="SUPFAM" id="SSF46689">
    <property type="entry name" value="Homeodomain-like"/>
    <property type="match status" value="2"/>
</dbReference>